<sequence>MFIKPFTTPFDANQLIALNRRVKSSHKFKPRILKDYNLSMAGLYGEKEVYYLLKQLPQGQYYILYNIRIKDTTGFFQIDYILLSVKFILIIEVKNYVGKVYFNKFNQLQLIKTENQEEVLQNPINQVERQQLLLQNWLFEHHYSNIPIYSYVVFSSPTTLIKTDSPDPNIYNKIISGSNLVPKIFELSNSSTKRILKSSDVKLLATLLKDSHTPYEIDIEKKYHVQYNDLMKGIHCPVCSAIPMQKDGKKWICKNCHYVGENNYLQSLNDYYYLVSKEITNQQARDFLNIRSEHTMFYLLKKADYQAIGKNKGRKYVIQIK</sequence>
<evidence type="ECO:0000313" key="2">
    <source>
        <dbReference type="EMBL" id="MCU9592868.1"/>
    </source>
</evidence>
<evidence type="ECO:0000313" key="3">
    <source>
        <dbReference type="Proteomes" id="UP001208656"/>
    </source>
</evidence>
<name>A0ABT2WB08_9BACI</name>
<proteinExistence type="predicted"/>
<dbReference type="EMBL" id="JAOUSE010000001">
    <property type="protein sequence ID" value="MCU9592868.1"/>
    <property type="molecule type" value="Genomic_DNA"/>
</dbReference>
<comment type="caution">
    <text evidence="2">The sequence shown here is derived from an EMBL/GenBank/DDBJ whole genome shotgun (WGS) entry which is preliminary data.</text>
</comment>
<reference evidence="2 3" key="1">
    <citation type="submission" date="2022-10" db="EMBL/GenBank/DDBJ databases">
        <title>Description of Fervidibacillus gen. nov. in the family Fervidibacillaceae fam. nov. with two species, Fervidibacillus albus sp. nov., and Fervidibacillus halotolerans sp. nov., isolated from tidal flat sediments.</title>
        <authorList>
            <person name="Kwon K.K."/>
            <person name="Yang S.-H."/>
        </authorList>
    </citation>
    <scope>NUCLEOTIDE SEQUENCE [LARGE SCALE GENOMIC DNA]</scope>
    <source>
        <strain evidence="2 3">DSM 23332</strain>
    </source>
</reference>
<protein>
    <submittedName>
        <fullName evidence="2">NERD domain-containing protein</fullName>
    </submittedName>
</protein>
<gene>
    <name evidence="2" type="ORF">OEV82_00185</name>
</gene>
<dbReference type="PROSITE" id="PS50965">
    <property type="entry name" value="NERD"/>
    <property type="match status" value="1"/>
</dbReference>
<organism evidence="2 3">
    <name type="scientific">Pallidibacillus thermolactis</name>
    <dbReference type="NCBI Taxonomy" id="251051"/>
    <lineage>
        <taxon>Bacteria</taxon>
        <taxon>Bacillati</taxon>
        <taxon>Bacillota</taxon>
        <taxon>Bacilli</taxon>
        <taxon>Bacillales</taxon>
        <taxon>Bacillaceae</taxon>
        <taxon>Pallidibacillus</taxon>
    </lineage>
</organism>
<feature type="domain" description="NERD" evidence="1">
    <location>
        <begin position="41"/>
        <end position="157"/>
    </location>
</feature>
<dbReference type="RefSeq" id="WP_173661626.1">
    <property type="nucleotide sequence ID" value="NZ_JAOUSE010000001.1"/>
</dbReference>
<dbReference type="InterPro" id="IPR011528">
    <property type="entry name" value="NERD"/>
</dbReference>
<accession>A0ABT2WB08</accession>
<evidence type="ECO:0000259" key="1">
    <source>
        <dbReference type="PROSITE" id="PS50965"/>
    </source>
</evidence>
<dbReference type="Proteomes" id="UP001208656">
    <property type="component" value="Unassembled WGS sequence"/>
</dbReference>
<dbReference type="Pfam" id="PF08378">
    <property type="entry name" value="NERD"/>
    <property type="match status" value="1"/>
</dbReference>
<keyword evidence="3" id="KW-1185">Reference proteome</keyword>